<dbReference type="InterPro" id="IPR052158">
    <property type="entry name" value="INH-QAR"/>
</dbReference>
<dbReference type="InterPro" id="IPR002818">
    <property type="entry name" value="DJ-1/PfpI"/>
</dbReference>
<dbReference type="AlphaFoldDB" id="A0A9P4NTW8"/>
<dbReference type="PANTHER" id="PTHR43130">
    <property type="entry name" value="ARAC-FAMILY TRANSCRIPTIONAL REGULATOR"/>
    <property type="match status" value="1"/>
</dbReference>
<evidence type="ECO:0000259" key="2">
    <source>
        <dbReference type="Pfam" id="PF01965"/>
    </source>
</evidence>
<evidence type="ECO:0000256" key="1">
    <source>
        <dbReference type="SAM" id="SignalP"/>
    </source>
</evidence>
<comment type="caution">
    <text evidence="3">The sequence shown here is derived from an EMBL/GenBank/DDBJ whole genome shotgun (WGS) entry which is preliminary data.</text>
</comment>
<organism evidence="3 4">
    <name type="scientific">Tothia fuscella</name>
    <dbReference type="NCBI Taxonomy" id="1048955"/>
    <lineage>
        <taxon>Eukaryota</taxon>
        <taxon>Fungi</taxon>
        <taxon>Dikarya</taxon>
        <taxon>Ascomycota</taxon>
        <taxon>Pezizomycotina</taxon>
        <taxon>Dothideomycetes</taxon>
        <taxon>Pleosporomycetidae</taxon>
        <taxon>Venturiales</taxon>
        <taxon>Cylindrosympodiaceae</taxon>
        <taxon>Tothia</taxon>
    </lineage>
</organism>
<keyword evidence="1" id="KW-0732">Signal</keyword>
<dbReference type="CDD" id="cd03139">
    <property type="entry name" value="GATase1_PfpI_2"/>
    <property type="match status" value="1"/>
</dbReference>
<sequence length="269" mass="29829">MMLEPLRFPTIVAAALFVAAFAQSSNNETTTPEQRLNGKRTLSVGMVVFPGWQPMDVYGPIDILYMMSSWGKYKMTFSVIAQEVGNVPSMPPPHRHQPGAPVSDWGHVISSQIHATHTFANAPALDVLFVPGGMGTRLVDSSNNTEIEQFIVKRYPRLDYLISICTGAVFLAKAGVLNGKRATTNKATYNWVTQGHGENIKWEPNARWTVDANIWTSSGVTAGLDATYALMKHIYGPEEVDKVMALIEYAPHTDPTWDPFAVFHKVCWF</sequence>
<protein>
    <submittedName>
        <fullName evidence="3">Class I glutamine amidotransferase-like protein</fullName>
    </submittedName>
</protein>
<dbReference type="Pfam" id="PF01965">
    <property type="entry name" value="DJ-1_PfpI"/>
    <property type="match status" value="1"/>
</dbReference>
<dbReference type="OrthoDB" id="543156at2759"/>
<feature type="domain" description="DJ-1/PfpI" evidence="2">
    <location>
        <begin position="113"/>
        <end position="232"/>
    </location>
</feature>
<dbReference type="Gene3D" id="3.40.50.880">
    <property type="match status" value="1"/>
</dbReference>
<feature type="chain" id="PRO_5040479642" evidence="1">
    <location>
        <begin position="25"/>
        <end position="269"/>
    </location>
</feature>
<name>A0A9P4NTW8_9PEZI</name>
<evidence type="ECO:0000313" key="4">
    <source>
        <dbReference type="Proteomes" id="UP000800235"/>
    </source>
</evidence>
<keyword evidence="4" id="KW-1185">Reference proteome</keyword>
<feature type="signal peptide" evidence="1">
    <location>
        <begin position="1"/>
        <end position="24"/>
    </location>
</feature>
<accession>A0A9P4NTW8</accession>
<gene>
    <name evidence="3" type="ORF">EJ08DRAFT_185537</name>
</gene>
<proteinExistence type="predicted"/>
<keyword evidence="3" id="KW-0315">Glutamine amidotransferase</keyword>
<reference evidence="3" key="1">
    <citation type="journal article" date="2020" name="Stud. Mycol.">
        <title>101 Dothideomycetes genomes: a test case for predicting lifestyles and emergence of pathogens.</title>
        <authorList>
            <person name="Haridas S."/>
            <person name="Albert R."/>
            <person name="Binder M."/>
            <person name="Bloem J."/>
            <person name="Labutti K."/>
            <person name="Salamov A."/>
            <person name="Andreopoulos B."/>
            <person name="Baker S."/>
            <person name="Barry K."/>
            <person name="Bills G."/>
            <person name="Bluhm B."/>
            <person name="Cannon C."/>
            <person name="Castanera R."/>
            <person name="Culley D."/>
            <person name="Daum C."/>
            <person name="Ezra D."/>
            <person name="Gonzalez J."/>
            <person name="Henrissat B."/>
            <person name="Kuo A."/>
            <person name="Liang C."/>
            <person name="Lipzen A."/>
            <person name="Lutzoni F."/>
            <person name="Magnuson J."/>
            <person name="Mondo S."/>
            <person name="Nolan M."/>
            <person name="Ohm R."/>
            <person name="Pangilinan J."/>
            <person name="Park H.-J."/>
            <person name="Ramirez L."/>
            <person name="Alfaro M."/>
            <person name="Sun H."/>
            <person name="Tritt A."/>
            <person name="Yoshinaga Y."/>
            <person name="Zwiers L.-H."/>
            <person name="Turgeon B."/>
            <person name="Goodwin S."/>
            <person name="Spatafora J."/>
            <person name="Crous P."/>
            <person name="Grigoriev I."/>
        </authorList>
    </citation>
    <scope>NUCLEOTIDE SEQUENCE</scope>
    <source>
        <strain evidence="3">CBS 130266</strain>
    </source>
</reference>
<dbReference type="InterPro" id="IPR029062">
    <property type="entry name" value="Class_I_gatase-like"/>
</dbReference>
<dbReference type="SUPFAM" id="SSF52317">
    <property type="entry name" value="Class I glutamine amidotransferase-like"/>
    <property type="match status" value="1"/>
</dbReference>
<dbReference type="Proteomes" id="UP000800235">
    <property type="component" value="Unassembled WGS sequence"/>
</dbReference>
<dbReference type="PANTHER" id="PTHR43130:SF15">
    <property type="entry name" value="THIJ_PFPI FAMILY PROTEIN (AFU_ORTHOLOGUE AFUA_5G14240)"/>
    <property type="match status" value="1"/>
</dbReference>
<evidence type="ECO:0000313" key="3">
    <source>
        <dbReference type="EMBL" id="KAF2431383.1"/>
    </source>
</evidence>
<dbReference type="EMBL" id="MU007032">
    <property type="protein sequence ID" value="KAF2431383.1"/>
    <property type="molecule type" value="Genomic_DNA"/>
</dbReference>